<proteinExistence type="predicted"/>
<dbReference type="EMBL" id="BARS01056066">
    <property type="protein sequence ID" value="GAG51286.1"/>
    <property type="molecule type" value="Genomic_DNA"/>
</dbReference>
<gene>
    <name evidence="1" type="ORF">S01H1_82664</name>
</gene>
<evidence type="ECO:0000313" key="1">
    <source>
        <dbReference type="EMBL" id="GAG51286.1"/>
    </source>
</evidence>
<organism evidence="1">
    <name type="scientific">marine sediment metagenome</name>
    <dbReference type="NCBI Taxonomy" id="412755"/>
    <lineage>
        <taxon>unclassified sequences</taxon>
        <taxon>metagenomes</taxon>
        <taxon>ecological metagenomes</taxon>
    </lineage>
</organism>
<sequence length="100" mass="11600">METFKELKQKLANHKEVICTEPDGSVYKGKIIGVVTTRSSIDYNSRVKTVYVLQKIKFEDRRKPLLRFGYYITGKKGNVIGKWVWGQFSPIITPKDFKTL</sequence>
<accession>X0ZSS5</accession>
<dbReference type="AlphaFoldDB" id="X0ZSS5"/>
<reference evidence="1" key="1">
    <citation type="journal article" date="2014" name="Front. Microbiol.">
        <title>High frequency of phylogenetically diverse reductive dehalogenase-homologous genes in deep subseafloor sedimentary metagenomes.</title>
        <authorList>
            <person name="Kawai M."/>
            <person name="Futagami T."/>
            <person name="Toyoda A."/>
            <person name="Takaki Y."/>
            <person name="Nishi S."/>
            <person name="Hori S."/>
            <person name="Arai W."/>
            <person name="Tsubouchi T."/>
            <person name="Morono Y."/>
            <person name="Uchiyama I."/>
            <person name="Ito T."/>
            <person name="Fujiyama A."/>
            <person name="Inagaki F."/>
            <person name="Takami H."/>
        </authorList>
    </citation>
    <scope>NUCLEOTIDE SEQUENCE</scope>
    <source>
        <strain evidence="1">Expedition CK06-06</strain>
    </source>
</reference>
<protein>
    <submittedName>
        <fullName evidence="1">Uncharacterized protein</fullName>
    </submittedName>
</protein>
<name>X0ZSS5_9ZZZZ</name>
<comment type="caution">
    <text evidence="1">The sequence shown here is derived from an EMBL/GenBank/DDBJ whole genome shotgun (WGS) entry which is preliminary data.</text>
</comment>
<feature type="non-terminal residue" evidence="1">
    <location>
        <position position="100"/>
    </location>
</feature>